<dbReference type="RefSeq" id="WP_034874401.1">
    <property type="nucleotide sequence ID" value="NZ_JOKG01000002.1"/>
</dbReference>
<reference evidence="1 2" key="1">
    <citation type="submission" date="2014-06" db="EMBL/GenBank/DDBJ databases">
        <title>Whole Genome Sequences of Three Symbiotic Endozoicomonas Bacteria.</title>
        <authorList>
            <person name="Neave M.J."/>
            <person name="Apprill A."/>
            <person name="Voolstra C.R."/>
        </authorList>
    </citation>
    <scope>NUCLEOTIDE SEQUENCE [LARGE SCALE GENOMIC DNA]</scope>
    <source>
        <strain evidence="1 2">LMG 24815</strain>
    </source>
</reference>
<evidence type="ECO:0000313" key="2">
    <source>
        <dbReference type="Proteomes" id="UP000028006"/>
    </source>
</evidence>
<dbReference type="Proteomes" id="UP000028006">
    <property type="component" value="Unassembled WGS sequence"/>
</dbReference>
<organism evidence="1 2">
    <name type="scientific">Endozoicomonas montiporae</name>
    <dbReference type="NCBI Taxonomy" id="1027273"/>
    <lineage>
        <taxon>Bacteria</taxon>
        <taxon>Pseudomonadati</taxon>
        <taxon>Pseudomonadota</taxon>
        <taxon>Gammaproteobacteria</taxon>
        <taxon>Oceanospirillales</taxon>
        <taxon>Endozoicomonadaceae</taxon>
        <taxon>Endozoicomonas</taxon>
    </lineage>
</organism>
<comment type="caution">
    <text evidence="1">The sequence shown here is derived from an EMBL/GenBank/DDBJ whole genome shotgun (WGS) entry which is preliminary data.</text>
</comment>
<dbReference type="AlphaFoldDB" id="A0A081N7S6"/>
<keyword evidence="2" id="KW-1185">Reference proteome</keyword>
<name>A0A081N7S6_9GAMM</name>
<protein>
    <submittedName>
        <fullName evidence="1">Uncharacterized protein</fullName>
    </submittedName>
</protein>
<dbReference type="EMBL" id="JOKG01000002">
    <property type="protein sequence ID" value="KEQ14499.1"/>
    <property type="molecule type" value="Genomic_DNA"/>
</dbReference>
<gene>
    <name evidence="1" type="ORF">GZ77_09100</name>
</gene>
<proteinExistence type="predicted"/>
<dbReference type="NCBIfam" id="NF047331">
    <property type="entry name" value="phage_HTJ"/>
    <property type="match status" value="1"/>
</dbReference>
<sequence length="65" mass="7467">MAFTQQQLDDLDEAITAGELEVTFADGRKVRYRSIKELKEARRIVAQRLAGKRRIRAVRMTTCKG</sequence>
<evidence type="ECO:0000313" key="1">
    <source>
        <dbReference type="EMBL" id="KEQ14499.1"/>
    </source>
</evidence>
<accession>A0A081N7S6</accession>